<dbReference type="Pfam" id="PF01464">
    <property type="entry name" value="SLT"/>
    <property type="match status" value="1"/>
</dbReference>
<dbReference type="AlphaFoldDB" id="A0A2Z3HSP9"/>
<dbReference type="KEGG" id="phb:HYN04_05230"/>
<dbReference type="Gene3D" id="1.10.530.10">
    <property type="match status" value="1"/>
</dbReference>
<evidence type="ECO:0000256" key="1">
    <source>
        <dbReference type="ARBA" id="ARBA00009387"/>
    </source>
</evidence>
<accession>A0A2Z3HSP9</accession>
<dbReference type="InterPro" id="IPR023346">
    <property type="entry name" value="Lysozyme-like_dom_sf"/>
</dbReference>
<dbReference type="OrthoDB" id="9805070at2"/>
<sequence>MTISGIRSAVQSIIQRASAATGVDAGYLMKTAQRESSFNPAARASTSSAAGLFQFTEQTWLATVKSYGERHGYGAYANQIRQDGDGRYVVTGGSRQAVMDLRLDANAASVMAGELTSRNAAYLKGRIGRDPNAGELYAAHFLGPAGSARLIEAVESQPMAPAAAYFPDAARANPTIFYKGGRPATVKEVYADLVRTGGITVMPVQTQQADYIQYADSRREDIRREQQALMALILGGRDDPSGLGGSGGGGLGGRLGGSLFSTEMLRVLASAAASADRTSGKPESEANAG</sequence>
<proteinExistence type="inferred from homology"/>
<dbReference type="InterPro" id="IPR008258">
    <property type="entry name" value="Transglycosylase_SLT_dom_1"/>
</dbReference>
<dbReference type="EMBL" id="CP029479">
    <property type="protein sequence ID" value="AWM77216.1"/>
    <property type="molecule type" value="Genomic_DNA"/>
</dbReference>
<evidence type="ECO:0000313" key="3">
    <source>
        <dbReference type="EMBL" id="AWM77216.1"/>
    </source>
</evidence>
<reference evidence="4" key="1">
    <citation type="submission" date="2018-05" db="EMBL/GenBank/DDBJ databases">
        <title>Genome sequencing of Phenylobacterium sp. HYN0004.</title>
        <authorList>
            <person name="Yi H."/>
            <person name="Baek C."/>
        </authorList>
    </citation>
    <scope>NUCLEOTIDE SEQUENCE [LARGE SCALE GENOMIC DNA]</scope>
    <source>
        <strain evidence="4">HYN0004</strain>
    </source>
</reference>
<gene>
    <name evidence="3" type="ORF">HYN04_05230</name>
</gene>
<comment type="similarity">
    <text evidence="1">Belongs to the virb1 family.</text>
</comment>
<evidence type="ECO:0000313" key="4">
    <source>
        <dbReference type="Proteomes" id="UP000247763"/>
    </source>
</evidence>
<organism evidence="3 4">
    <name type="scientific">Phenylobacterium parvum</name>
    <dbReference type="NCBI Taxonomy" id="2201350"/>
    <lineage>
        <taxon>Bacteria</taxon>
        <taxon>Pseudomonadati</taxon>
        <taxon>Pseudomonadota</taxon>
        <taxon>Alphaproteobacteria</taxon>
        <taxon>Caulobacterales</taxon>
        <taxon>Caulobacteraceae</taxon>
        <taxon>Phenylobacterium</taxon>
    </lineage>
</organism>
<evidence type="ECO:0000259" key="2">
    <source>
        <dbReference type="Pfam" id="PF01464"/>
    </source>
</evidence>
<dbReference type="Proteomes" id="UP000247763">
    <property type="component" value="Chromosome"/>
</dbReference>
<feature type="domain" description="Transglycosylase SLT" evidence="2">
    <location>
        <begin position="13"/>
        <end position="68"/>
    </location>
</feature>
<dbReference type="SUPFAM" id="SSF53955">
    <property type="entry name" value="Lysozyme-like"/>
    <property type="match status" value="1"/>
</dbReference>
<name>A0A2Z3HSP9_9CAUL</name>
<keyword evidence="4" id="KW-1185">Reference proteome</keyword>
<protein>
    <submittedName>
        <fullName evidence="3">Lytic transglycosylase</fullName>
    </submittedName>
</protein>